<dbReference type="InterPro" id="IPR007627">
    <property type="entry name" value="RNA_pol_sigma70_r2"/>
</dbReference>
<evidence type="ECO:0000256" key="4">
    <source>
        <dbReference type="ARBA" id="ARBA00023082"/>
    </source>
</evidence>
<keyword evidence="10" id="KW-1185">Reference proteome</keyword>
<evidence type="ECO:0000313" key="9">
    <source>
        <dbReference type="EMBL" id="MDI3422597.1"/>
    </source>
</evidence>
<organism evidence="9 10">
    <name type="scientific">Streptomyces luteolus</name>
    <dbReference type="NCBI Taxonomy" id="3043615"/>
    <lineage>
        <taxon>Bacteria</taxon>
        <taxon>Bacillati</taxon>
        <taxon>Actinomycetota</taxon>
        <taxon>Actinomycetes</taxon>
        <taxon>Kitasatosporales</taxon>
        <taxon>Streptomycetaceae</taxon>
        <taxon>Streptomyces</taxon>
    </lineage>
</organism>
<dbReference type="PANTHER" id="PTHR30173:SF43">
    <property type="entry name" value="ECF RNA POLYMERASE SIGMA FACTOR SIGI-RELATED"/>
    <property type="match status" value="1"/>
</dbReference>
<evidence type="ECO:0000256" key="6">
    <source>
        <dbReference type="SAM" id="MobiDB-lite"/>
    </source>
</evidence>
<dbReference type="Gene3D" id="1.10.10.10">
    <property type="entry name" value="Winged helix-like DNA-binding domain superfamily/Winged helix DNA-binding domain"/>
    <property type="match status" value="1"/>
</dbReference>
<evidence type="ECO:0000259" key="8">
    <source>
        <dbReference type="Pfam" id="PF08281"/>
    </source>
</evidence>
<comment type="similarity">
    <text evidence="1">Belongs to the sigma-70 factor family. ECF subfamily.</text>
</comment>
<dbReference type="Gene3D" id="3.10.450.50">
    <property type="match status" value="1"/>
</dbReference>
<keyword evidence="3" id="KW-0805">Transcription regulation</keyword>
<dbReference type="SUPFAM" id="SSF54427">
    <property type="entry name" value="NTF2-like"/>
    <property type="match status" value="1"/>
</dbReference>
<dbReference type="NCBIfam" id="TIGR02937">
    <property type="entry name" value="sigma70-ECF"/>
    <property type="match status" value="1"/>
</dbReference>
<dbReference type="SUPFAM" id="SSF88946">
    <property type="entry name" value="Sigma2 domain of RNA polymerase sigma factors"/>
    <property type="match status" value="1"/>
</dbReference>
<evidence type="ECO:0000256" key="5">
    <source>
        <dbReference type="ARBA" id="ARBA00023163"/>
    </source>
</evidence>
<dbReference type="RefSeq" id="WP_282538455.1">
    <property type="nucleotide sequence ID" value="NZ_JASCIS010000039.1"/>
</dbReference>
<evidence type="ECO:0000256" key="1">
    <source>
        <dbReference type="ARBA" id="ARBA00010641"/>
    </source>
</evidence>
<name>A0ABT6T407_9ACTN</name>
<dbReference type="InterPro" id="IPR052704">
    <property type="entry name" value="ECF_Sigma-70_Domain"/>
</dbReference>
<feature type="domain" description="RNA polymerase sigma-70 region 2" evidence="7">
    <location>
        <begin position="11"/>
        <end position="74"/>
    </location>
</feature>
<dbReference type="InterPro" id="IPR014284">
    <property type="entry name" value="RNA_pol_sigma-70_dom"/>
</dbReference>
<accession>A0ABT6T407</accession>
<evidence type="ECO:0000259" key="7">
    <source>
        <dbReference type="Pfam" id="PF04542"/>
    </source>
</evidence>
<protein>
    <submittedName>
        <fullName evidence="9">Sigma-70 family RNA polymerase sigma factor</fullName>
    </submittedName>
</protein>
<dbReference type="InterPro" id="IPR013249">
    <property type="entry name" value="RNA_pol_sigma70_r4_t2"/>
</dbReference>
<dbReference type="InterPro" id="IPR013324">
    <property type="entry name" value="RNA_pol_sigma_r3/r4-like"/>
</dbReference>
<comment type="caution">
    <text evidence="9">The sequence shown here is derived from an EMBL/GenBank/DDBJ whole genome shotgun (WGS) entry which is preliminary data.</text>
</comment>
<feature type="compositionally biased region" description="Low complexity" evidence="6">
    <location>
        <begin position="164"/>
        <end position="173"/>
    </location>
</feature>
<proteinExistence type="inferred from homology"/>
<dbReference type="Proteomes" id="UP001237105">
    <property type="component" value="Unassembled WGS sequence"/>
</dbReference>
<keyword evidence="5" id="KW-0804">Transcription</keyword>
<gene>
    <name evidence="9" type="ORF">QIT00_29320</name>
</gene>
<dbReference type="Pfam" id="PF08281">
    <property type="entry name" value="Sigma70_r4_2"/>
    <property type="match status" value="1"/>
</dbReference>
<dbReference type="InterPro" id="IPR013325">
    <property type="entry name" value="RNA_pol_sigma_r2"/>
</dbReference>
<dbReference type="Pfam" id="PF04542">
    <property type="entry name" value="Sigma70_r2"/>
    <property type="match status" value="1"/>
</dbReference>
<dbReference type="SUPFAM" id="SSF88659">
    <property type="entry name" value="Sigma3 and sigma4 domains of RNA polymerase sigma factors"/>
    <property type="match status" value="1"/>
</dbReference>
<evidence type="ECO:0000313" key="10">
    <source>
        <dbReference type="Proteomes" id="UP001237105"/>
    </source>
</evidence>
<reference evidence="9 10" key="1">
    <citation type="submission" date="2023-05" db="EMBL/GenBank/DDBJ databases">
        <title>Draft genome sequence of Streptomyces sp. B-S-A12 isolated from a cave soil in Thailand.</title>
        <authorList>
            <person name="Chamroensaksri N."/>
            <person name="Muangham S."/>
        </authorList>
    </citation>
    <scope>NUCLEOTIDE SEQUENCE [LARGE SCALE GENOMIC DNA]</scope>
    <source>
        <strain evidence="9 10">B-S-A12</strain>
    </source>
</reference>
<evidence type="ECO:0000256" key="2">
    <source>
        <dbReference type="ARBA" id="ARBA00011344"/>
    </source>
</evidence>
<keyword evidence="4" id="KW-0731">Sigma factor</keyword>
<sequence length="290" mass="31819">MDEQEWLAQRFEESRDHLRAVAYRMLGSLTEADDAVQEAWLRLSRSDDRGIENLRGWLTTVVGRVCLDVLRQRRIRREDSFDAAVPASAMVQDDDGDPEQQALLADSVSLALLVVLESLEPPERLAFVLHDMFGVPFDEIAPIVERTPAAARQLASRARRRVRGGAPSASSGGDQDLRRRREVVEAFVTAARGGDFDALVAVLDPDVVARSNGQLQRGSAAVARAAATFAQIARVAQPALIDGSPGVIAAQVGERFRAMTFEIEGERITEIEVITDPERLRLLDVALLDA</sequence>
<feature type="region of interest" description="Disordered" evidence="6">
    <location>
        <begin position="155"/>
        <end position="177"/>
    </location>
</feature>
<dbReference type="InterPro" id="IPR032710">
    <property type="entry name" value="NTF2-like_dom_sf"/>
</dbReference>
<dbReference type="PANTHER" id="PTHR30173">
    <property type="entry name" value="SIGMA 19 FACTOR"/>
    <property type="match status" value="1"/>
</dbReference>
<dbReference type="Gene3D" id="1.10.1740.10">
    <property type="match status" value="1"/>
</dbReference>
<dbReference type="EMBL" id="JASCIS010000039">
    <property type="protein sequence ID" value="MDI3422597.1"/>
    <property type="molecule type" value="Genomic_DNA"/>
</dbReference>
<dbReference type="InterPro" id="IPR036388">
    <property type="entry name" value="WH-like_DNA-bd_sf"/>
</dbReference>
<evidence type="ECO:0000256" key="3">
    <source>
        <dbReference type="ARBA" id="ARBA00023015"/>
    </source>
</evidence>
<comment type="subunit">
    <text evidence="2">Interacts transiently with the RNA polymerase catalytic core formed by RpoA, RpoB, RpoC and RpoZ (2 alpha, 1 beta, 1 beta' and 1 omega subunit) to form the RNA polymerase holoenzyme that can initiate transcription.</text>
</comment>
<feature type="domain" description="RNA polymerase sigma factor 70 region 4 type 2" evidence="8">
    <location>
        <begin position="110"/>
        <end position="161"/>
    </location>
</feature>